<reference evidence="2" key="1">
    <citation type="submission" date="2016-01" db="EMBL/GenBank/DDBJ databases">
        <authorList>
            <person name="Peeters C."/>
        </authorList>
    </citation>
    <scope>NUCLEOTIDE SEQUENCE [LARGE SCALE GENOMIC DNA]</scope>
    <source>
        <strain evidence="2">LMG 22937</strain>
    </source>
</reference>
<organism evidence="2 3">
    <name type="scientific">Caballeronia terrestris</name>
    <dbReference type="NCBI Taxonomy" id="1226301"/>
    <lineage>
        <taxon>Bacteria</taxon>
        <taxon>Pseudomonadati</taxon>
        <taxon>Pseudomonadota</taxon>
        <taxon>Betaproteobacteria</taxon>
        <taxon>Burkholderiales</taxon>
        <taxon>Burkholderiaceae</taxon>
        <taxon>Caballeronia</taxon>
    </lineage>
</organism>
<keyword evidence="3" id="KW-1185">Reference proteome</keyword>
<name>A0A158KMB8_9BURK</name>
<accession>A0A158KMB8</accession>
<dbReference type="Gene3D" id="3.20.20.70">
    <property type="entry name" value="Aldolase class I"/>
    <property type="match status" value="1"/>
</dbReference>
<evidence type="ECO:0000313" key="3">
    <source>
        <dbReference type="Proteomes" id="UP000054925"/>
    </source>
</evidence>
<evidence type="ECO:0000256" key="1">
    <source>
        <dbReference type="ARBA" id="ARBA00023239"/>
    </source>
</evidence>
<dbReference type="Pfam" id="PF00701">
    <property type="entry name" value="DHDPS"/>
    <property type="match status" value="1"/>
</dbReference>
<dbReference type="EMBL" id="FCOL02000065">
    <property type="protein sequence ID" value="SAL81710.1"/>
    <property type="molecule type" value="Genomic_DNA"/>
</dbReference>
<dbReference type="Proteomes" id="UP000054925">
    <property type="component" value="Unassembled WGS sequence"/>
</dbReference>
<dbReference type="AlphaFoldDB" id="A0A158KMB8"/>
<dbReference type="InterPro" id="IPR013785">
    <property type="entry name" value="Aldolase_TIM"/>
</dbReference>
<sequence>MPNVSIGLRTYGPTALFAAAGTGEFFSLTKSDYSNVIRTATETCKSKVSILAGAGGPTRVAIEFAKEAERLGADGIFRRRIT</sequence>
<proteinExistence type="predicted"/>
<protein>
    <submittedName>
        <fullName evidence="2">5-dehydro-4-deoxyglucarate dehydratase</fullName>
    </submittedName>
</protein>
<evidence type="ECO:0000313" key="2">
    <source>
        <dbReference type="EMBL" id="SAL81710.1"/>
    </source>
</evidence>
<dbReference type="InterPro" id="IPR002220">
    <property type="entry name" value="DapA-like"/>
</dbReference>
<gene>
    <name evidence="2" type="ORF">AWB67_05915</name>
</gene>
<dbReference type="GO" id="GO:0016829">
    <property type="term" value="F:lyase activity"/>
    <property type="evidence" value="ECO:0007669"/>
    <property type="project" value="UniProtKB-KW"/>
</dbReference>
<dbReference type="SUPFAM" id="SSF51569">
    <property type="entry name" value="Aldolase"/>
    <property type="match status" value="1"/>
</dbReference>
<comment type="caution">
    <text evidence="2">The sequence shown here is derived from an EMBL/GenBank/DDBJ whole genome shotgun (WGS) entry which is preliminary data.</text>
</comment>
<keyword evidence="1" id="KW-0456">Lyase</keyword>